<dbReference type="PANTHER" id="PTHR40659">
    <property type="entry name" value="NICKEL/COBALT EFFLUX SYSTEM RCNA"/>
    <property type="match status" value="1"/>
</dbReference>
<evidence type="ECO:0000256" key="12">
    <source>
        <dbReference type="ARBA" id="ARBA00023136"/>
    </source>
</evidence>
<evidence type="ECO:0000256" key="5">
    <source>
        <dbReference type="ARBA" id="ARBA00022448"/>
    </source>
</evidence>
<evidence type="ECO:0000256" key="4">
    <source>
        <dbReference type="ARBA" id="ARBA00022426"/>
    </source>
</evidence>
<keyword evidence="4" id="KW-0171">Cobalt transport</keyword>
<evidence type="ECO:0000256" key="8">
    <source>
        <dbReference type="ARBA" id="ARBA00022692"/>
    </source>
</evidence>
<dbReference type="AlphaFoldDB" id="A0A2X2WNK0"/>
<dbReference type="GO" id="GO:0046583">
    <property type="term" value="F:monoatomic cation efflux transmembrane transporter activity"/>
    <property type="evidence" value="ECO:0007669"/>
    <property type="project" value="TreeGrafter"/>
</dbReference>
<evidence type="ECO:0000256" key="6">
    <source>
        <dbReference type="ARBA" id="ARBA00022475"/>
    </source>
</evidence>
<keyword evidence="12 14" id="KW-0472">Membrane</keyword>
<name>A0A2X2WNK0_CITKO</name>
<comment type="function">
    <text evidence="1">Efflux system for nickel and cobalt.</text>
</comment>
<dbReference type="InterPro" id="IPR011541">
    <property type="entry name" value="Ni/Co_transpt_high_affinity"/>
</dbReference>
<comment type="subcellular location">
    <subcellularLocation>
        <location evidence="2 14">Cell membrane</location>
        <topology evidence="2 14">Multi-pass membrane protein</topology>
    </subcellularLocation>
</comment>
<dbReference type="GO" id="GO:0005886">
    <property type="term" value="C:plasma membrane"/>
    <property type="evidence" value="ECO:0007669"/>
    <property type="project" value="UniProtKB-SubCell"/>
</dbReference>
<dbReference type="EMBL" id="UAVY01000011">
    <property type="protein sequence ID" value="SQB42596.1"/>
    <property type="molecule type" value="Genomic_DNA"/>
</dbReference>
<gene>
    <name evidence="15" type="primary">rcnA_3</name>
    <name evidence="15" type="ORF">NCTC10786_06606</name>
</gene>
<dbReference type="GO" id="GO:0010045">
    <property type="term" value="P:response to nickel cation"/>
    <property type="evidence" value="ECO:0007669"/>
    <property type="project" value="TreeGrafter"/>
</dbReference>
<evidence type="ECO:0000256" key="14">
    <source>
        <dbReference type="RuleBase" id="RU362101"/>
    </source>
</evidence>
<keyword evidence="7" id="KW-0533">Nickel</keyword>
<accession>A0A2X2WNK0</accession>
<keyword evidence="9 14" id="KW-1133">Transmembrane helix</keyword>
<keyword evidence="8 14" id="KW-0812">Transmembrane</keyword>
<reference evidence="15 16" key="1">
    <citation type="submission" date="2018-06" db="EMBL/GenBank/DDBJ databases">
        <authorList>
            <consortium name="Pathogen Informatics"/>
            <person name="Doyle S."/>
        </authorList>
    </citation>
    <scope>NUCLEOTIDE SEQUENCE [LARGE SCALE GENOMIC DNA]</scope>
    <source>
        <strain evidence="15 16">NCTC10786</strain>
    </source>
</reference>
<keyword evidence="10" id="KW-0406">Ion transport</keyword>
<dbReference type="GO" id="GO:0006824">
    <property type="term" value="P:cobalt ion transport"/>
    <property type="evidence" value="ECO:0007669"/>
    <property type="project" value="UniProtKB-KW"/>
</dbReference>
<dbReference type="GO" id="GO:0032025">
    <property type="term" value="P:response to cobalt ion"/>
    <property type="evidence" value="ECO:0007669"/>
    <property type="project" value="TreeGrafter"/>
</dbReference>
<keyword evidence="11" id="KW-0921">Nickel transport</keyword>
<comment type="caution">
    <text evidence="14">Lacks conserved residue(s) required for the propagation of feature annotation.</text>
</comment>
<dbReference type="InterPro" id="IPR051224">
    <property type="entry name" value="NiCoT_RcnA"/>
</dbReference>
<dbReference type="PANTHER" id="PTHR40659:SF1">
    <property type="entry name" value="NICKEL_COBALT EFFLUX SYSTEM RCNA"/>
    <property type="match status" value="1"/>
</dbReference>
<evidence type="ECO:0000256" key="10">
    <source>
        <dbReference type="ARBA" id="ARBA00023065"/>
    </source>
</evidence>
<comment type="similarity">
    <text evidence="3">Belongs to the NiCoT transporter (TC 2.A.52) family. RcnA subfamily.</text>
</comment>
<organism evidence="15 16">
    <name type="scientific">Citrobacter koseri</name>
    <name type="common">Citrobacter diversus</name>
    <dbReference type="NCBI Taxonomy" id="545"/>
    <lineage>
        <taxon>Bacteria</taxon>
        <taxon>Pseudomonadati</taxon>
        <taxon>Pseudomonadota</taxon>
        <taxon>Gammaproteobacteria</taxon>
        <taxon>Enterobacterales</taxon>
        <taxon>Enterobacteriaceae</taxon>
        <taxon>Citrobacter</taxon>
    </lineage>
</organism>
<evidence type="ECO:0000256" key="2">
    <source>
        <dbReference type="ARBA" id="ARBA00004651"/>
    </source>
</evidence>
<evidence type="ECO:0000313" key="16">
    <source>
        <dbReference type="Proteomes" id="UP000251584"/>
    </source>
</evidence>
<keyword evidence="5 14" id="KW-0813">Transport</keyword>
<evidence type="ECO:0000256" key="1">
    <source>
        <dbReference type="ARBA" id="ARBA00002510"/>
    </source>
</evidence>
<keyword evidence="13" id="KW-0170">Cobalt</keyword>
<protein>
    <recommendedName>
        <fullName evidence="14">Nickel/cobalt efflux system</fullName>
    </recommendedName>
</protein>
<evidence type="ECO:0000256" key="9">
    <source>
        <dbReference type="ARBA" id="ARBA00022989"/>
    </source>
</evidence>
<dbReference type="GO" id="GO:0015099">
    <property type="term" value="F:nickel cation transmembrane transporter activity"/>
    <property type="evidence" value="ECO:0007669"/>
    <property type="project" value="UniProtKB-UniRule"/>
</dbReference>
<proteinExistence type="inferred from homology"/>
<dbReference type="Pfam" id="PF03824">
    <property type="entry name" value="NicO"/>
    <property type="match status" value="1"/>
</dbReference>
<dbReference type="Proteomes" id="UP000251584">
    <property type="component" value="Unassembled WGS sequence"/>
</dbReference>
<evidence type="ECO:0000256" key="7">
    <source>
        <dbReference type="ARBA" id="ARBA00022596"/>
    </source>
</evidence>
<evidence type="ECO:0000256" key="3">
    <source>
        <dbReference type="ARBA" id="ARBA00010428"/>
    </source>
</evidence>
<sequence length="66" mass="6981">MVLCFSIGLALTLVAVGVGAAISVQQAAKRWNGFNTLARKAPYFSSILIGLVGLYMGMHGYLGIIH</sequence>
<feature type="transmembrane region" description="Helical" evidence="14">
    <location>
        <begin position="43"/>
        <end position="64"/>
    </location>
</feature>
<evidence type="ECO:0000313" key="15">
    <source>
        <dbReference type="EMBL" id="SQB42596.1"/>
    </source>
</evidence>
<keyword evidence="6" id="KW-1003">Cell membrane</keyword>
<evidence type="ECO:0000256" key="13">
    <source>
        <dbReference type="ARBA" id="ARBA00023285"/>
    </source>
</evidence>
<evidence type="ECO:0000256" key="11">
    <source>
        <dbReference type="ARBA" id="ARBA00023112"/>
    </source>
</evidence>